<dbReference type="RefSeq" id="XP_018276679.1">
    <property type="nucleotide sequence ID" value="XM_018423992.1"/>
</dbReference>
<dbReference type="AlphaFoldDB" id="A0A0J0XGJ6"/>
<sequence length="333" mass="36464">MATLDHALYPHIFAAIVAEASFPVLSCLRNTSHGVRVQVDTHLSRQLNHILLSPYPSGIELQSFDGAPLPLPLAIFRHPGGQSNTLSDQRILDRLLKHVRVADLAGRVSTEALAAFCAITPLRLVRFRPAAVGLHSLDLTAAGEVDIVIFAREPWDRLSPANGWLQAFVRRLTIVYPRTLGHKHAATSCLQSWIPWKPLWPPSEAVVLVCSWGVDGCVKSLQDDKLIETTAASARRTHTTAHLTLGGGVVALLDCLSDGRPEEREMETRKRVRALYAAMRELLREISGRSDVLGASIEPKIELVSIDGYRTTRGDAFDLETVLEVGAGGMTEL</sequence>
<protein>
    <submittedName>
        <fullName evidence="1">Uncharacterized protein</fullName>
    </submittedName>
</protein>
<dbReference type="Proteomes" id="UP000053611">
    <property type="component" value="Unassembled WGS sequence"/>
</dbReference>
<reference evidence="1 2" key="1">
    <citation type="submission" date="2015-03" db="EMBL/GenBank/DDBJ databases">
        <title>Genomics and transcriptomics of the oil-accumulating basidiomycete yeast T. oleaginosus allow insights into substrate utilization and the diverse evolutionary trajectories of mating systems in fungi.</title>
        <authorList>
            <consortium name="DOE Joint Genome Institute"/>
            <person name="Kourist R."/>
            <person name="Kracht O."/>
            <person name="Bracharz F."/>
            <person name="Lipzen A."/>
            <person name="Nolan M."/>
            <person name="Ohm R."/>
            <person name="Grigoriev I."/>
            <person name="Sun S."/>
            <person name="Heitman J."/>
            <person name="Bruck T."/>
            <person name="Nowrousian M."/>
        </authorList>
    </citation>
    <scope>NUCLEOTIDE SEQUENCE [LARGE SCALE GENOMIC DNA]</scope>
    <source>
        <strain evidence="1 2">IBC0246</strain>
    </source>
</reference>
<dbReference type="EMBL" id="KQ087239">
    <property type="protein sequence ID" value="KLT40188.1"/>
    <property type="molecule type" value="Genomic_DNA"/>
</dbReference>
<proteinExistence type="predicted"/>
<dbReference type="GeneID" id="28984595"/>
<accession>A0A0J0XGJ6</accession>
<organism evidence="1 2">
    <name type="scientific">Cutaneotrichosporon oleaginosum</name>
    <dbReference type="NCBI Taxonomy" id="879819"/>
    <lineage>
        <taxon>Eukaryota</taxon>
        <taxon>Fungi</taxon>
        <taxon>Dikarya</taxon>
        <taxon>Basidiomycota</taxon>
        <taxon>Agaricomycotina</taxon>
        <taxon>Tremellomycetes</taxon>
        <taxon>Trichosporonales</taxon>
        <taxon>Trichosporonaceae</taxon>
        <taxon>Cutaneotrichosporon</taxon>
    </lineage>
</organism>
<gene>
    <name evidence="1" type="ORF">CC85DRAFT_287703</name>
</gene>
<name>A0A0J0XGJ6_9TREE</name>
<evidence type="ECO:0000313" key="1">
    <source>
        <dbReference type="EMBL" id="KLT40188.1"/>
    </source>
</evidence>
<keyword evidence="2" id="KW-1185">Reference proteome</keyword>
<evidence type="ECO:0000313" key="2">
    <source>
        <dbReference type="Proteomes" id="UP000053611"/>
    </source>
</evidence>